<proteinExistence type="predicted"/>
<protein>
    <recommendedName>
        <fullName evidence="4">SnoaL-like domain-containing protein</fullName>
    </recommendedName>
</protein>
<evidence type="ECO:0008006" key="4">
    <source>
        <dbReference type="Google" id="ProtNLM"/>
    </source>
</evidence>
<keyword evidence="3" id="KW-1185">Reference proteome</keyword>
<feature type="signal peptide" evidence="1">
    <location>
        <begin position="1"/>
        <end position="19"/>
    </location>
</feature>
<dbReference type="EMBL" id="JANPWZ010001944">
    <property type="protein sequence ID" value="KAJ3562177.1"/>
    <property type="molecule type" value="Genomic_DNA"/>
</dbReference>
<gene>
    <name evidence="2" type="ORF">NPX13_g8659</name>
</gene>
<keyword evidence="1" id="KW-0732">Signal</keyword>
<dbReference type="Proteomes" id="UP001148614">
    <property type="component" value="Unassembled WGS sequence"/>
</dbReference>
<reference evidence="2" key="1">
    <citation type="submission" date="2022-07" db="EMBL/GenBank/DDBJ databases">
        <title>Genome Sequence of Xylaria arbuscula.</title>
        <authorList>
            <person name="Buettner E."/>
        </authorList>
    </citation>
    <scope>NUCLEOTIDE SEQUENCE</scope>
    <source>
        <strain evidence="2">VT107</strain>
    </source>
</reference>
<comment type="caution">
    <text evidence="2">The sequence shown here is derived from an EMBL/GenBank/DDBJ whole genome shotgun (WGS) entry which is preliminary data.</text>
</comment>
<name>A0A9W8TIE3_9PEZI</name>
<evidence type="ECO:0000256" key="1">
    <source>
        <dbReference type="SAM" id="SignalP"/>
    </source>
</evidence>
<accession>A0A9W8TIE3</accession>
<sequence>MLFPKSLGLLVAGAGLVSAACPARIEDGIAAGKDLAQWAQDSINAFFPFQDGWQDAYDVAFSPDVHATFNATVFTFDTFKAAYESFYPLLSKGFGGTFEHGFLSAIGVPNTADNGGFVTVTGWEGGYIGGEGGALLNTTDAAYIVIAETEDCERRIVEFRETSNLGSF</sequence>
<feature type="chain" id="PRO_5040845109" description="SnoaL-like domain-containing protein" evidence="1">
    <location>
        <begin position="20"/>
        <end position="168"/>
    </location>
</feature>
<dbReference type="AlphaFoldDB" id="A0A9W8TIE3"/>
<evidence type="ECO:0000313" key="3">
    <source>
        <dbReference type="Proteomes" id="UP001148614"/>
    </source>
</evidence>
<evidence type="ECO:0000313" key="2">
    <source>
        <dbReference type="EMBL" id="KAJ3562177.1"/>
    </source>
</evidence>
<dbReference type="PROSITE" id="PS51257">
    <property type="entry name" value="PROKAR_LIPOPROTEIN"/>
    <property type="match status" value="1"/>
</dbReference>
<organism evidence="2 3">
    <name type="scientific">Xylaria arbuscula</name>
    <dbReference type="NCBI Taxonomy" id="114810"/>
    <lineage>
        <taxon>Eukaryota</taxon>
        <taxon>Fungi</taxon>
        <taxon>Dikarya</taxon>
        <taxon>Ascomycota</taxon>
        <taxon>Pezizomycotina</taxon>
        <taxon>Sordariomycetes</taxon>
        <taxon>Xylariomycetidae</taxon>
        <taxon>Xylariales</taxon>
        <taxon>Xylariaceae</taxon>
        <taxon>Xylaria</taxon>
    </lineage>
</organism>